<dbReference type="GO" id="GO:0006415">
    <property type="term" value="P:translational termination"/>
    <property type="evidence" value="ECO:0007669"/>
    <property type="project" value="TreeGrafter"/>
</dbReference>
<evidence type="ECO:0000313" key="4">
    <source>
        <dbReference type="EMBL" id="SFE81446.1"/>
    </source>
</evidence>
<dbReference type="Proteomes" id="UP000198896">
    <property type="component" value="Unassembled WGS sequence"/>
</dbReference>
<dbReference type="PANTHER" id="PTHR40588:SF1">
    <property type="entry name" value="MRNA INTERFERASE TOXIN YAFQ"/>
    <property type="match status" value="1"/>
</dbReference>
<evidence type="ECO:0000313" key="5">
    <source>
        <dbReference type="Proteomes" id="UP000198896"/>
    </source>
</evidence>
<evidence type="ECO:0000256" key="2">
    <source>
        <dbReference type="ARBA" id="ARBA00061366"/>
    </source>
</evidence>
<dbReference type="STRING" id="1123323.SAMN05216245_12125"/>
<accession>A0A1I2DLR6</accession>
<dbReference type="AlphaFoldDB" id="A0A1I2DLR6"/>
<dbReference type="FunFam" id="3.30.2310.20:FF:000003">
    <property type="entry name" value="Type II toxin-antitoxin system YafQ family toxin"/>
    <property type="match status" value="1"/>
</dbReference>
<dbReference type="EMBL" id="FONL01000021">
    <property type="protein sequence ID" value="SFE81446.1"/>
    <property type="molecule type" value="Genomic_DNA"/>
</dbReference>
<dbReference type="RefSeq" id="WP_093914179.1">
    <property type="nucleotide sequence ID" value="NZ_FONL01000021.1"/>
</dbReference>
<organism evidence="4 5">
    <name type="scientific">Succiniclasticum ruminis DSM 9236</name>
    <dbReference type="NCBI Taxonomy" id="1123323"/>
    <lineage>
        <taxon>Bacteria</taxon>
        <taxon>Bacillati</taxon>
        <taxon>Bacillota</taxon>
        <taxon>Negativicutes</taxon>
        <taxon>Acidaminococcales</taxon>
        <taxon>Acidaminococcaceae</taxon>
        <taxon>Succiniclasticum</taxon>
    </lineage>
</organism>
<dbReference type="Gene3D" id="3.30.2310.20">
    <property type="entry name" value="RelE-like"/>
    <property type="match status" value="1"/>
</dbReference>
<dbReference type="Pfam" id="PF15738">
    <property type="entry name" value="YafQ_toxin"/>
    <property type="match status" value="1"/>
</dbReference>
<dbReference type="InterPro" id="IPR035093">
    <property type="entry name" value="RelE/ParE_toxin_dom_sf"/>
</dbReference>
<dbReference type="GO" id="GO:0006402">
    <property type="term" value="P:mRNA catabolic process"/>
    <property type="evidence" value="ECO:0007669"/>
    <property type="project" value="TreeGrafter"/>
</dbReference>
<dbReference type="NCBIfam" id="TIGR02385">
    <property type="entry name" value="RelE_StbE"/>
    <property type="match status" value="1"/>
</dbReference>
<dbReference type="PANTHER" id="PTHR40588">
    <property type="entry name" value="MRNA INTERFERASE TOXIN YAFQ"/>
    <property type="match status" value="1"/>
</dbReference>
<protein>
    <submittedName>
        <fullName evidence="4">mRNA interferase YafQ</fullName>
    </submittedName>
</protein>
<proteinExistence type="inferred from homology"/>
<feature type="active site" description="Proton donor" evidence="3">
    <location>
        <position position="86"/>
    </location>
</feature>
<evidence type="ECO:0000256" key="3">
    <source>
        <dbReference type="PIRSR" id="PIRSR006156-1"/>
    </source>
</evidence>
<dbReference type="OrthoDB" id="7030467at2"/>
<keyword evidence="5" id="KW-1185">Reference proteome</keyword>
<sequence length="90" mass="10751">MLEIVPSNQFKKDLKLAKRRGLKIELLREVVNTLAMKKKLDDKHHDHSLAGNYKSFRECHIEPDWLLIYRIENNELELFLFRTGSHSDLY</sequence>
<dbReference type="SUPFAM" id="SSF143011">
    <property type="entry name" value="RelE-like"/>
    <property type="match status" value="1"/>
</dbReference>
<dbReference type="PIRSF" id="PIRSF006156">
    <property type="entry name" value="YafQ"/>
    <property type="match status" value="1"/>
</dbReference>
<dbReference type="InterPro" id="IPR004386">
    <property type="entry name" value="Toxin_YafQ-like"/>
</dbReference>
<dbReference type="GO" id="GO:0004521">
    <property type="term" value="F:RNA endonuclease activity"/>
    <property type="evidence" value="ECO:0007669"/>
    <property type="project" value="TreeGrafter"/>
</dbReference>
<keyword evidence="1" id="KW-1277">Toxin-antitoxin system</keyword>
<evidence type="ECO:0000256" key="1">
    <source>
        <dbReference type="ARBA" id="ARBA00022649"/>
    </source>
</evidence>
<dbReference type="InterPro" id="IPR007712">
    <property type="entry name" value="RelE/ParE_toxin"/>
</dbReference>
<reference evidence="4 5" key="1">
    <citation type="submission" date="2016-10" db="EMBL/GenBank/DDBJ databases">
        <authorList>
            <person name="de Groot N.N."/>
        </authorList>
    </citation>
    <scope>NUCLEOTIDE SEQUENCE [LARGE SCALE GENOMIC DNA]</scope>
    <source>
        <strain evidence="4 5">DSM 9236</strain>
    </source>
</reference>
<name>A0A1I2DLR6_9FIRM</name>
<gene>
    <name evidence="4" type="ORF">SAMN05216245_12125</name>
</gene>
<comment type="similarity">
    <text evidence="2">Belongs to the RelE toxin family. YafQ subfamily.</text>
</comment>